<dbReference type="Pfam" id="PF00356">
    <property type="entry name" value="LacI"/>
    <property type="match status" value="1"/>
</dbReference>
<keyword evidence="6" id="KW-1185">Reference proteome</keyword>
<dbReference type="EMBL" id="SLUK01000014">
    <property type="protein sequence ID" value="TCL41307.1"/>
    <property type="molecule type" value="Genomic_DNA"/>
</dbReference>
<gene>
    <name evidence="5" type="ORF">EDD78_11412</name>
</gene>
<dbReference type="InterPro" id="IPR028082">
    <property type="entry name" value="Peripla_BP_I"/>
</dbReference>
<sequence>MKVSIRQISELSGFSPATVSNVLNNKKGVNKDTAELILKIARESGYISENRISSIKLVIFKRSGLVVADTPFFSSLIEGVEKESGLHGFETTVCNLDKKSPDFKMRLEQALGDHNSGILLLATELGEEDVKLFRRAIAPVVVLDSWFDTLSFDTVLINNTDSVCGAVDYLIRKGHRNIGYLSSAIPIKNFYYRGVGFRRAHSRHGLRPNADYAVRLTPTMDGAYHDMLAYLKTSPKLPTAYFADNDIIAFGAMKALQESGVRIPEDVSIVGFDDMPFCSVTSPTLTTIRVFKQEMGCMAVRRLLEKMKSKSKVCSKIQICTEFVERESVRKLPEE</sequence>
<dbReference type="GO" id="GO:0003700">
    <property type="term" value="F:DNA-binding transcription factor activity"/>
    <property type="evidence" value="ECO:0007669"/>
    <property type="project" value="TreeGrafter"/>
</dbReference>
<dbReference type="InterPro" id="IPR010982">
    <property type="entry name" value="Lambda_DNA-bd_dom_sf"/>
</dbReference>
<feature type="domain" description="HTH lacI-type" evidence="4">
    <location>
        <begin position="3"/>
        <end position="47"/>
    </location>
</feature>
<evidence type="ECO:0000256" key="3">
    <source>
        <dbReference type="ARBA" id="ARBA00023163"/>
    </source>
</evidence>
<dbReference type="PANTHER" id="PTHR30146">
    <property type="entry name" value="LACI-RELATED TRANSCRIPTIONAL REPRESSOR"/>
    <property type="match status" value="1"/>
</dbReference>
<protein>
    <submittedName>
        <fullName evidence="5">LacI family transcriptional regulator</fullName>
    </submittedName>
</protein>
<comment type="caution">
    <text evidence="5">The sequence shown here is derived from an EMBL/GenBank/DDBJ whole genome shotgun (WGS) entry which is preliminary data.</text>
</comment>
<dbReference type="CDD" id="cd01392">
    <property type="entry name" value="HTH_LacI"/>
    <property type="match status" value="1"/>
</dbReference>
<evidence type="ECO:0000256" key="2">
    <source>
        <dbReference type="ARBA" id="ARBA00023125"/>
    </source>
</evidence>
<dbReference type="Gene3D" id="1.10.260.40">
    <property type="entry name" value="lambda repressor-like DNA-binding domains"/>
    <property type="match status" value="1"/>
</dbReference>
<dbReference type="PANTHER" id="PTHR30146:SF109">
    <property type="entry name" value="HTH-TYPE TRANSCRIPTIONAL REGULATOR GALS"/>
    <property type="match status" value="1"/>
</dbReference>
<proteinExistence type="predicted"/>
<dbReference type="SMART" id="SM00354">
    <property type="entry name" value="HTH_LACI"/>
    <property type="match status" value="1"/>
</dbReference>
<dbReference type="Proteomes" id="UP000294682">
    <property type="component" value="Unassembled WGS sequence"/>
</dbReference>
<dbReference type="InterPro" id="IPR000843">
    <property type="entry name" value="HTH_LacI"/>
</dbReference>
<dbReference type="Pfam" id="PF13377">
    <property type="entry name" value="Peripla_BP_3"/>
    <property type="match status" value="1"/>
</dbReference>
<dbReference type="AlphaFoldDB" id="A0A9X8Y772"/>
<dbReference type="SUPFAM" id="SSF53822">
    <property type="entry name" value="Periplasmic binding protein-like I"/>
    <property type="match status" value="1"/>
</dbReference>
<name>A0A9X8Y772_9FIRM</name>
<evidence type="ECO:0000313" key="6">
    <source>
        <dbReference type="Proteomes" id="UP000294682"/>
    </source>
</evidence>
<dbReference type="SUPFAM" id="SSF47413">
    <property type="entry name" value="lambda repressor-like DNA-binding domains"/>
    <property type="match status" value="1"/>
</dbReference>
<dbReference type="RefSeq" id="WP_132085217.1">
    <property type="nucleotide sequence ID" value="NZ_SLUK01000014.1"/>
</dbReference>
<dbReference type="PROSITE" id="PS50932">
    <property type="entry name" value="HTH_LACI_2"/>
    <property type="match status" value="1"/>
</dbReference>
<evidence type="ECO:0000256" key="1">
    <source>
        <dbReference type="ARBA" id="ARBA00023015"/>
    </source>
</evidence>
<keyword evidence="3" id="KW-0804">Transcription</keyword>
<dbReference type="Gene3D" id="3.40.50.2300">
    <property type="match status" value="2"/>
</dbReference>
<organism evidence="5 6">
    <name type="scientific">Harryflintia acetispora</name>
    <dbReference type="NCBI Taxonomy" id="1849041"/>
    <lineage>
        <taxon>Bacteria</taxon>
        <taxon>Bacillati</taxon>
        <taxon>Bacillota</taxon>
        <taxon>Clostridia</taxon>
        <taxon>Eubacteriales</taxon>
        <taxon>Oscillospiraceae</taxon>
        <taxon>Harryflintia</taxon>
    </lineage>
</organism>
<dbReference type="GO" id="GO:0000976">
    <property type="term" value="F:transcription cis-regulatory region binding"/>
    <property type="evidence" value="ECO:0007669"/>
    <property type="project" value="TreeGrafter"/>
</dbReference>
<reference evidence="5 6" key="1">
    <citation type="submission" date="2019-03" db="EMBL/GenBank/DDBJ databases">
        <title>Genomic Encyclopedia of Type Strains, Phase IV (KMG-IV): sequencing the most valuable type-strain genomes for metagenomic binning, comparative biology and taxonomic classification.</title>
        <authorList>
            <person name="Goeker M."/>
        </authorList>
    </citation>
    <scope>NUCLEOTIDE SEQUENCE [LARGE SCALE GENOMIC DNA]</scope>
    <source>
        <strain evidence="5 6">DSM 100433</strain>
    </source>
</reference>
<evidence type="ECO:0000259" key="4">
    <source>
        <dbReference type="PROSITE" id="PS50932"/>
    </source>
</evidence>
<keyword evidence="1" id="KW-0805">Transcription regulation</keyword>
<evidence type="ECO:0000313" key="5">
    <source>
        <dbReference type="EMBL" id="TCL41307.1"/>
    </source>
</evidence>
<accession>A0A9X8Y772</accession>
<keyword evidence="2" id="KW-0238">DNA-binding</keyword>
<dbReference type="InterPro" id="IPR046335">
    <property type="entry name" value="LacI/GalR-like_sensor"/>
</dbReference>